<dbReference type="PANTHER" id="PTHR43811:SF19">
    <property type="entry name" value="39 KDA FK506-BINDING NUCLEAR PROTEIN"/>
    <property type="match status" value="1"/>
</dbReference>
<dbReference type="RefSeq" id="WP_263795958.1">
    <property type="nucleotide sequence ID" value="NZ_AP027141.1"/>
</dbReference>
<dbReference type="Pfam" id="PF00254">
    <property type="entry name" value="FKBP_C"/>
    <property type="match status" value="1"/>
</dbReference>
<sequence>MRIRPLVALSAVAVTALLLAGCSSSGDPEASPTPSSTDSECLLDAQPGADSDAITVAGEAPELDATVPADLGFEDIQRTIVSEGDGDELHVGDLVSGAYEFYDGASGKRLETSVDTSADESGLVPILLDASAYSVFVAALECAPLGSTAAITIPGSAFGEGGSSVALVAQGVEKLPTQATGEDVAPTDGMPTVTLAEDGAPTIELPGGDAPTKTEVAQLKKGDGAVVKEGDTVFVQYTGVKWSDGTVFDSSWERGAPTAFPTTGVVAGFKQALEGQAVGSQVIAVIPPADGYGEGEINEDDLVGETLVFVVDILGTQRAVTQ</sequence>
<dbReference type="InterPro" id="IPR046357">
    <property type="entry name" value="PPIase_dom_sf"/>
</dbReference>
<evidence type="ECO:0000256" key="7">
    <source>
        <dbReference type="SAM" id="SignalP"/>
    </source>
</evidence>
<evidence type="ECO:0000256" key="4">
    <source>
        <dbReference type="ARBA" id="ARBA00023110"/>
    </source>
</evidence>
<comment type="catalytic activity">
    <reaction evidence="1 6">
        <text>[protein]-peptidylproline (omega=180) = [protein]-peptidylproline (omega=0)</text>
        <dbReference type="Rhea" id="RHEA:16237"/>
        <dbReference type="Rhea" id="RHEA-COMP:10747"/>
        <dbReference type="Rhea" id="RHEA-COMP:10748"/>
        <dbReference type="ChEBI" id="CHEBI:83833"/>
        <dbReference type="ChEBI" id="CHEBI:83834"/>
        <dbReference type="EC" id="5.2.1.8"/>
    </reaction>
</comment>
<dbReference type="EMBL" id="AP027141">
    <property type="protein sequence ID" value="BDV30178.1"/>
    <property type="molecule type" value="Genomic_DNA"/>
</dbReference>
<dbReference type="SUPFAM" id="SSF54534">
    <property type="entry name" value="FKBP-like"/>
    <property type="match status" value="1"/>
</dbReference>
<evidence type="ECO:0000256" key="3">
    <source>
        <dbReference type="ARBA" id="ARBA00013194"/>
    </source>
</evidence>
<dbReference type="Proteomes" id="UP001317779">
    <property type="component" value="Chromosome"/>
</dbReference>
<evidence type="ECO:0000256" key="2">
    <source>
        <dbReference type="ARBA" id="ARBA00006577"/>
    </source>
</evidence>
<keyword evidence="5 6" id="KW-0413">Isomerase</keyword>
<dbReference type="GO" id="GO:0016853">
    <property type="term" value="F:isomerase activity"/>
    <property type="evidence" value="ECO:0007669"/>
    <property type="project" value="UniProtKB-KW"/>
</dbReference>
<dbReference type="PANTHER" id="PTHR43811">
    <property type="entry name" value="FKBP-TYPE PEPTIDYL-PROLYL CIS-TRANS ISOMERASE FKPA"/>
    <property type="match status" value="1"/>
</dbReference>
<evidence type="ECO:0000256" key="1">
    <source>
        <dbReference type="ARBA" id="ARBA00000971"/>
    </source>
</evidence>
<feature type="chain" id="PRO_5045041757" description="peptidylprolyl isomerase" evidence="7">
    <location>
        <begin position="21"/>
        <end position="322"/>
    </location>
</feature>
<evidence type="ECO:0000313" key="9">
    <source>
        <dbReference type="EMBL" id="BDV30178.1"/>
    </source>
</evidence>
<feature type="signal peptide" evidence="7">
    <location>
        <begin position="1"/>
        <end position="20"/>
    </location>
</feature>
<keyword evidence="7" id="KW-0732">Signal</keyword>
<evidence type="ECO:0000259" key="8">
    <source>
        <dbReference type="PROSITE" id="PS50059"/>
    </source>
</evidence>
<accession>A0ABM8DWY1</accession>
<dbReference type="InterPro" id="IPR001179">
    <property type="entry name" value="PPIase_FKBP_dom"/>
</dbReference>
<evidence type="ECO:0000256" key="5">
    <source>
        <dbReference type="ARBA" id="ARBA00023235"/>
    </source>
</evidence>
<keyword evidence="4 6" id="KW-0697">Rotamase</keyword>
<keyword evidence="10" id="KW-1185">Reference proteome</keyword>
<dbReference type="PROSITE" id="PS50059">
    <property type="entry name" value="FKBP_PPIASE"/>
    <property type="match status" value="1"/>
</dbReference>
<dbReference type="EC" id="5.2.1.8" evidence="3 6"/>
<evidence type="ECO:0000256" key="6">
    <source>
        <dbReference type="PROSITE-ProRule" id="PRU00277"/>
    </source>
</evidence>
<proteinExistence type="inferred from homology"/>
<dbReference type="Gene3D" id="3.10.50.40">
    <property type="match status" value="1"/>
</dbReference>
<reference evidence="9 10" key="1">
    <citation type="submission" date="2022-12" db="EMBL/GenBank/DDBJ databases">
        <title>Microbacterium terricola strain KV-448 chromosome, complete genome.</title>
        <authorList>
            <person name="Oshima T."/>
            <person name="Moriya T."/>
            <person name="Bessho Y."/>
        </authorList>
    </citation>
    <scope>NUCLEOTIDE SEQUENCE [LARGE SCALE GENOMIC DNA]</scope>
    <source>
        <strain evidence="9 10">KV-448</strain>
    </source>
</reference>
<evidence type="ECO:0000313" key="10">
    <source>
        <dbReference type="Proteomes" id="UP001317779"/>
    </source>
</evidence>
<name>A0ABM8DWY1_9MICO</name>
<protein>
    <recommendedName>
        <fullName evidence="3 6">peptidylprolyl isomerase</fullName>
        <ecNumber evidence="3 6">5.2.1.8</ecNumber>
    </recommendedName>
</protein>
<dbReference type="PROSITE" id="PS51257">
    <property type="entry name" value="PROKAR_LIPOPROTEIN"/>
    <property type="match status" value="1"/>
</dbReference>
<feature type="domain" description="PPIase FKBP-type" evidence="8">
    <location>
        <begin position="230"/>
        <end position="317"/>
    </location>
</feature>
<gene>
    <name evidence="9" type="ORF">Microterr_08380</name>
</gene>
<comment type="similarity">
    <text evidence="2">Belongs to the FKBP-type PPIase family.</text>
</comment>
<organism evidence="9 10">
    <name type="scientific">Microbacterium terricola</name>
    <dbReference type="NCBI Taxonomy" id="344163"/>
    <lineage>
        <taxon>Bacteria</taxon>
        <taxon>Bacillati</taxon>
        <taxon>Actinomycetota</taxon>
        <taxon>Actinomycetes</taxon>
        <taxon>Micrococcales</taxon>
        <taxon>Microbacteriaceae</taxon>
        <taxon>Microbacterium</taxon>
    </lineage>
</organism>